<feature type="region of interest" description="Disordered" evidence="1">
    <location>
        <begin position="248"/>
        <end position="271"/>
    </location>
</feature>
<feature type="region of interest" description="Disordered" evidence="1">
    <location>
        <begin position="392"/>
        <end position="422"/>
    </location>
</feature>
<reference evidence="2 3" key="1">
    <citation type="submission" date="2018-01" db="EMBL/GenBank/DDBJ databases">
        <title>The draft genome sequence of Halioglobus lutimaris HF004.</title>
        <authorList>
            <person name="Du Z.-J."/>
            <person name="Shi M.-J."/>
        </authorList>
    </citation>
    <scope>NUCLEOTIDE SEQUENCE [LARGE SCALE GENOMIC DNA]</scope>
    <source>
        <strain evidence="2 3">HF004</strain>
    </source>
</reference>
<comment type="caution">
    <text evidence="2">The sequence shown here is derived from an EMBL/GenBank/DDBJ whole genome shotgun (WGS) entry which is preliminary data.</text>
</comment>
<sequence>MKRFDLTFKGDILPDFEPDSVRAGFAELFSINDTLVIDELFSGDSFVLRSNLDRKAAADYFRKVSQVGGRAELVPSEEPKQHARELEVSSAVFAHNPASKAASRHSIEYEVPGSSPGEDDLDIVANPETNQEYHQEAEAVTQAHTPSASEILQRLQSLKRDAEVAHQAKVEQLQQLQSEVKQETSAALEQIKQRRDQILMDSQDELARLQQLEAKSREQYNGDVSALTEEEEKQSHSLQVELKALERRHHEQQTANSVSRQQLEDDRESYRTATEAEVAALEARITALREQCAERIAEADQLLLENQANMDNMATSFNDQTQSLQNAYQNAIEKIELEREAHASRFESELEEISQQQMKHERYREEQLTELWTDEEENQRRAQQRLKQLEVTRKRQQQELQQHLQRLQEEEDKVSKGEVSLP</sequence>
<dbReference type="RefSeq" id="WP_076001633.1">
    <property type="nucleotide sequence ID" value="NZ_PKUS01000019.1"/>
</dbReference>
<keyword evidence="3" id="KW-1185">Reference proteome</keyword>
<accession>A0A2N5X0M7</accession>
<dbReference type="AlphaFoldDB" id="A0A2N5X0M7"/>
<dbReference type="Proteomes" id="UP000235005">
    <property type="component" value="Unassembled WGS sequence"/>
</dbReference>
<organism evidence="2 3">
    <name type="scientific">Pseudohalioglobus lutimaris</name>
    <dbReference type="NCBI Taxonomy" id="1737061"/>
    <lineage>
        <taxon>Bacteria</taxon>
        <taxon>Pseudomonadati</taxon>
        <taxon>Pseudomonadota</taxon>
        <taxon>Gammaproteobacteria</taxon>
        <taxon>Cellvibrionales</taxon>
        <taxon>Halieaceae</taxon>
        <taxon>Pseudohalioglobus</taxon>
    </lineage>
</organism>
<evidence type="ECO:0000256" key="1">
    <source>
        <dbReference type="SAM" id="MobiDB-lite"/>
    </source>
</evidence>
<evidence type="ECO:0000313" key="3">
    <source>
        <dbReference type="Proteomes" id="UP000235005"/>
    </source>
</evidence>
<dbReference type="EMBL" id="PKUS01000019">
    <property type="protein sequence ID" value="PLW68049.1"/>
    <property type="molecule type" value="Genomic_DNA"/>
</dbReference>
<feature type="region of interest" description="Disordered" evidence="1">
    <location>
        <begin position="97"/>
        <end position="123"/>
    </location>
</feature>
<feature type="compositionally biased region" description="Basic and acidic residues" evidence="1">
    <location>
        <begin position="358"/>
        <end position="367"/>
    </location>
</feature>
<gene>
    <name evidence="2" type="ORF">C0039_13875</name>
</gene>
<feature type="region of interest" description="Disordered" evidence="1">
    <location>
        <begin position="356"/>
        <end position="380"/>
    </location>
</feature>
<name>A0A2N5X0M7_9GAMM</name>
<dbReference type="OrthoDB" id="6402943at2"/>
<evidence type="ECO:0000313" key="2">
    <source>
        <dbReference type="EMBL" id="PLW68049.1"/>
    </source>
</evidence>
<protein>
    <submittedName>
        <fullName evidence="2">Uncharacterized protein</fullName>
    </submittedName>
</protein>
<proteinExistence type="predicted"/>